<feature type="signal peptide" evidence="3">
    <location>
        <begin position="1"/>
        <end position="31"/>
    </location>
</feature>
<reference evidence="5 6" key="1">
    <citation type="journal article" date="2014" name="PLoS ONE">
        <title>Global Analysis of Gene Expression Profiles in Physic Nut (Jatropha curcas L.) Seedlings Exposed to Salt Stress.</title>
        <authorList>
            <person name="Zhang L."/>
            <person name="Zhang C."/>
            <person name="Wu P."/>
            <person name="Chen Y."/>
            <person name="Li M."/>
            <person name="Jiang H."/>
            <person name="Wu G."/>
        </authorList>
    </citation>
    <scope>NUCLEOTIDE SEQUENCE [LARGE SCALE GENOMIC DNA]</scope>
    <source>
        <strain evidence="6">cv. GZQX0401</strain>
        <tissue evidence="5">Young leaves</tissue>
    </source>
</reference>
<dbReference type="PROSITE" id="PS51767">
    <property type="entry name" value="PEPTIDASE_A1"/>
    <property type="match status" value="1"/>
</dbReference>
<dbReference type="SUPFAM" id="SSF50630">
    <property type="entry name" value="Acid proteases"/>
    <property type="match status" value="1"/>
</dbReference>
<feature type="domain" description="Peptidase A1" evidence="4">
    <location>
        <begin position="134"/>
        <end position="459"/>
    </location>
</feature>
<dbReference type="MEROPS" id="A01.050"/>
<dbReference type="AlphaFoldDB" id="A0A067KEP6"/>
<proteinExistence type="inferred from homology"/>
<dbReference type="InterPro" id="IPR032861">
    <property type="entry name" value="TAXi_N"/>
</dbReference>
<dbReference type="Pfam" id="PF14543">
    <property type="entry name" value="TAXi_N"/>
    <property type="match status" value="1"/>
</dbReference>
<dbReference type="InterPro" id="IPR021109">
    <property type="entry name" value="Peptidase_aspartic_dom_sf"/>
</dbReference>
<organism evidence="5 6">
    <name type="scientific">Jatropha curcas</name>
    <name type="common">Barbados nut</name>
    <dbReference type="NCBI Taxonomy" id="180498"/>
    <lineage>
        <taxon>Eukaryota</taxon>
        <taxon>Viridiplantae</taxon>
        <taxon>Streptophyta</taxon>
        <taxon>Embryophyta</taxon>
        <taxon>Tracheophyta</taxon>
        <taxon>Spermatophyta</taxon>
        <taxon>Magnoliopsida</taxon>
        <taxon>eudicotyledons</taxon>
        <taxon>Gunneridae</taxon>
        <taxon>Pentapetalae</taxon>
        <taxon>rosids</taxon>
        <taxon>fabids</taxon>
        <taxon>Malpighiales</taxon>
        <taxon>Euphorbiaceae</taxon>
        <taxon>Crotonoideae</taxon>
        <taxon>Jatropheae</taxon>
        <taxon>Jatropha</taxon>
    </lineage>
</organism>
<dbReference type="GO" id="GO:0004190">
    <property type="term" value="F:aspartic-type endopeptidase activity"/>
    <property type="evidence" value="ECO:0007669"/>
    <property type="project" value="InterPro"/>
</dbReference>
<feature type="active site" evidence="2">
    <location>
        <position position="152"/>
    </location>
</feature>
<evidence type="ECO:0000313" key="5">
    <source>
        <dbReference type="EMBL" id="KDP33483.1"/>
    </source>
</evidence>
<feature type="chain" id="PRO_5001639490" description="Peptidase A1 domain-containing protein" evidence="3">
    <location>
        <begin position="32"/>
        <end position="464"/>
    </location>
</feature>
<dbReference type="InterPro" id="IPR033121">
    <property type="entry name" value="PEPTIDASE_A1"/>
</dbReference>
<dbReference type="InterPro" id="IPR032799">
    <property type="entry name" value="TAXi_C"/>
</dbReference>
<gene>
    <name evidence="5" type="ORF">JCGZ_07054</name>
</gene>
<dbReference type="PANTHER" id="PTHR13683:SF828">
    <property type="entry name" value="PEPTIDASE A1 DOMAIN-CONTAINING PROTEIN"/>
    <property type="match status" value="1"/>
</dbReference>
<dbReference type="Proteomes" id="UP000027138">
    <property type="component" value="Unassembled WGS sequence"/>
</dbReference>
<dbReference type="EMBL" id="KK914539">
    <property type="protein sequence ID" value="KDP33483.1"/>
    <property type="molecule type" value="Genomic_DNA"/>
</dbReference>
<evidence type="ECO:0000256" key="3">
    <source>
        <dbReference type="SAM" id="SignalP"/>
    </source>
</evidence>
<sequence length="464" mass="49380">MATSFSHSYFLIASLFYLFLFSFFLEKNAHAFQEKKLFHQHTHTIQVSNLLPSTACKHSPKVAENSATLKVVHRRGSCIHLNQDNANSPNVSEILHEDQSRVDSIHSRISGNLEETKATSLPAKIGASLGTANFIVTVGLGTPTKDLQLIFDTGSDLTWARCQPNGDTFDPTQSTSYANVPCSSPLCSSSTGGALLRCSSSSSTCVYGLQYGDGSISTGLLGQEGLSLGTTDAFDNFYFGCARNIQGTFQNVDGLLGLGRGKLSVVSQTASNYNKLFSYCLPSDSSTGFLSLGASQSNSAKFVPLSSTSSDFYFLDLTGITVGGRKLSIPNSVFSTSGTIIDSGTVITRLPPAAYSALQSAFQELMSQYPKAQPLPTLDTCYDFSNFQTVNVPKIVLSFSGATDVEVAQSGIFLSNGAAQVCLAFAPNSDPRQKAIFGNKQQLTYEVIYDVSGGKVGFAAGGCS</sequence>
<dbReference type="GO" id="GO:0006508">
    <property type="term" value="P:proteolysis"/>
    <property type="evidence" value="ECO:0007669"/>
    <property type="project" value="InterPro"/>
</dbReference>
<keyword evidence="6" id="KW-1185">Reference proteome</keyword>
<dbReference type="PANTHER" id="PTHR13683">
    <property type="entry name" value="ASPARTYL PROTEASES"/>
    <property type="match status" value="1"/>
</dbReference>
<keyword evidence="3" id="KW-0732">Signal</keyword>
<protein>
    <recommendedName>
        <fullName evidence="4">Peptidase A1 domain-containing protein</fullName>
    </recommendedName>
</protein>
<feature type="active site" evidence="2">
    <location>
        <position position="342"/>
    </location>
</feature>
<comment type="similarity">
    <text evidence="1">Belongs to the peptidase A1 family.</text>
</comment>
<dbReference type="InterPro" id="IPR001461">
    <property type="entry name" value="Aspartic_peptidase_A1"/>
</dbReference>
<evidence type="ECO:0000256" key="2">
    <source>
        <dbReference type="PIRSR" id="PIRSR601461-1"/>
    </source>
</evidence>
<accession>A0A067KEP6</accession>
<dbReference type="Gene3D" id="2.40.70.10">
    <property type="entry name" value="Acid Proteases"/>
    <property type="match status" value="2"/>
</dbReference>
<evidence type="ECO:0000313" key="6">
    <source>
        <dbReference type="Proteomes" id="UP000027138"/>
    </source>
</evidence>
<evidence type="ECO:0000259" key="4">
    <source>
        <dbReference type="PROSITE" id="PS51767"/>
    </source>
</evidence>
<dbReference type="Pfam" id="PF14541">
    <property type="entry name" value="TAXi_C"/>
    <property type="match status" value="1"/>
</dbReference>
<dbReference type="FunFam" id="2.40.70.10:FF:000013">
    <property type="entry name" value="Aspartyl protease AED1"/>
    <property type="match status" value="1"/>
</dbReference>
<dbReference type="OrthoDB" id="2747330at2759"/>
<name>A0A067KEP6_JATCU</name>
<evidence type="ECO:0000256" key="1">
    <source>
        <dbReference type="ARBA" id="ARBA00007447"/>
    </source>
</evidence>